<dbReference type="Proteomes" id="UP000632377">
    <property type="component" value="Unassembled WGS sequence"/>
</dbReference>
<feature type="transmembrane region" description="Helical" evidence="7">
    <location>
        <begin position="234"/>
        <end position="259"/>
    </location>
</feature>
<comment type="caution">
    <text evidence="10">The sequence shown here is derived from an EMBL/GenBank/DDBJ whole genome shotgun (WGS) entry which is preliminary data.</text>
</comment>
<keyword evidence="3" id="KW-0547">Nucleotide-binding</keyword>
<dbReference type="SUPFAM" id="SSF90123">
    <property type="entry name" value="ABC transporter transmembrane region"/>
    <property type="match status" value="1"/>
</dbReference>
<keyword evidence="2 7" id="KW-0812">Transmembrane</keyword>
<gene>
    <name evidence="10" type="ORF">JK636_18630</name>
</gene>
<evidence type="ECO:0000259" key="9">
    <source>
        <dbReference type="PROSITE" id="PS50929"/>
    </source>
</evidence>
<dbReference type="InterPro" id="IPR036640">
    <property type="entry name" value="ABC1_TM_sf"/>
</dbReference>
<dbReference type="InterPro" id="IPR003439">
    <property type="entry name" value="ABC_transporter-like_ATP-bd"/>
</dbReference>
<dbReference type="Pfam" id="PF00664">
    <property type="entry name" value="ABC_membrane"/>
    <property type="match status" value="1"/>
</dbReference>
<dbReference type="InterPro" id="IPR003593">
    <property type="entry name" value="AAA+_ATPase"/>
</dbReference>
<sequence>MKKYFFKYKALLSVNIIFIVACSIMEILIAFMIKSVIDTGNGTNVTNIYKVSFLSIIFILIMYILNYFRIIFQAKYIKRTLITLKKDIFQNIIQKDIRSFNDVNSASYISTLTNDITIIESDYFISILNLITNVTRLILGSIAIFMINIYIAICIFAMAFLNLLVPVIFSKKVINLKKSYSDALSDFTIKVKDIFSGFEIIKSFNVENKLSKEYDKFNLGAENSKYNFLKLNSFVDIISGAFGFLVFFTALAVGTYFVFKGELTYGLLIAAVQLMNNITTPIANISSIFNKIKSVKAIEQKISSLTDNKECKKLLKEKHSFNKEIVFNNVNFSYNDERKVLNNISMKIEKGKKYALVGDSGSGKSTILKLLLGYYEDFKGEISIDGLANRDINSSDLYKLISVIQQNVFIFDDTVKENITLFKDYSSECINRAVKLSGLDELIDSLPNGIDSEVGENGCNISGGEKQRIAIARALIKNTPILILDEATSSLDNKTSFSIENSILDLDDLTCIVITHKLNEDLLRKYDEVIVLKNGQICEAGNFDKLIENKQYFYSLYNVAA</sequence>
<accession>A0ABS1TEB8</accession>
<dbReference type="PROSITE" id="PS50929">
    <property type="entry name" value="ABC_TM1F"/>
    <property type="match status" value="1"/>
</dbReference>
<protein>
    <submittedName>
        <fullName evidence="10">ABC transporter ATP-binding protein</fullName>
    </submittedName>
</protein>
<evidence type="ECO:0000256" key="7">
    <source>
        <dbReference type="SAM" id="Phobius"/>
    </source>
</evidence>
<dbReference type="PANTHER" id="PTHR43394:SF1">
    <property type="entry name" value="ATP-BINDING CASSETTE SUB-FAMILY B MEMBER 10, MITOCHONDRIAL"/>
    <property type="match status" value="1"/>
</dbReference>
<evidence type="ECO:0000313" key="10">
    <source>
        <dbReference type="EMBL" id="MBL4937726.1"/>
    </source>
</evidence>
<dbReference type="PROSITE" id="PS00211">
    <property type="entry name" value="ABC_TRANSPORTER_1"/>
    <property type="match status" value="1"/>
</dbReference>
<dbReference type="InterPro" id="IPR039421">
    <property type="entry name" value="Type_1_exporter"/>
</dbReference>
<evidence type="ECO:0000256" key="1">
    <source>
        <dbReference type="ARBA" id="ARBA00004651"/>
    </source>
</evidence>
<keyword evidence="5 7" id="KW-1133">Transmembrane helix</keyword>
<keyword evidence="6 7" id="KW-0472">Membrane</keyword>
<feature type="transmembrane region" description="Helical" evidence="7">
    <location>
        <begin position="12"/>
        <end position="33"/>
    </location>
</feature>
<organism evidence="10 11">
    <name type="scientific">Clostridium rhizosphaerae</name>
    <dbReference type="NCBI Taxonomy" id="2803861"/>
    <lineage>
        <taxon>Bacteria</taxon>
        <taxon>Bacillati</taxon>
        <taxon>Bacillota</taxon>
        <taxon>Clostridia</taxon>
        <taxon>Eubacteriales</taxon>
        <taxon>Clostridiaceae</taxon>
        <taxon>Clostridium</taxon>
    </lineage>
</organism>
<feature type="transmembrane region" description="Helical" evidence="7">
    <location>
        <begin position="265"/>
        <end position="286"/>
    </location>
</feature>
<dbReference type="InterPro" id="IPR017871">
    <property type="entry name" value="ABC_transporter-like_CS"/>
</dbReference>
<feature type="transmembrane region" description="Helical" evidence="7">
    <location>
        <begin position="53"/>
        <end position="72"/>
    </location>
</feature>
<evidence type="ECO:0000256" key="5">
    <source>
        <dbReference type="ARBA" id="ARBA00022989"/>
    </source>
</evidence>
<evidence type="ECO:0000256" key="4">
    <source>
        <dbReference type="ARBA" id="ARBA00022840"/>
    </source>
</evidence>
<evidence type="ECO:0000259" key="8">
    <source>
        <dbReference type="PROSITE" id="PS50893"/>
    </source>
</evidence>
<dbReference type="SUPFAM" id="SSF52540">
    <property type="entry name" value="P-loop containing nucleoside triphosphate hydrolases"/>
    <property type="match status" value="1"/>
</dbReference>
<evidence type="ECO:0000256" key="2">
    <source>
        <dbReference type="ARBA" id="ARBA00022692"/>
    </source>
</evidence>
<keyword evidence="4 10" id="KW-0067">ATP-binding</keyword>
<feature type="domain" description="ABC transporter" evidence="8">
    <location>
        <begin position="325"/>
        <end position="559"/>
    </location>
</feature>
<dbReference type="InterPro" id="IPR011527">
    <property type="entry name" value="ABC1_TM_dom"/>
</dbReference>
<dbReference type="SMART" id="SM00382">
    <property type="entry name" value="AAA"/>
    <property type="match status" value="1"/>
</dbReference>
<dbReference type="Gene3D" id="1.20.1560.10">
    <property type="entry name" value="ABC transporter type 1, transmembrane domain"/>
    <property type="match status" value="1"/>
</dbReference>
<name>A0ABS1TEB8_9CLOT</name>
<reference evidence="10 11" key="1">
    <citation type="submission" date="2021-01" db="EMBL/GenBank/DDBJ databases">
        <title>Genome public.</title>
        <authorList>
            <person name="Liu C."/>
            <person name="Sun Q."/>
        </authorList>
    </citation>
    <scope>NUCLEOTIDE SEQUENCE [LARGE SCALE GENOMIC DNA]</scope>
    <source>
        <strain evidence="10 11">YIM B02515</strain>
    </source>
</reference>
<proteinExistence type="predicted"/>
<dbReference type="PROSITE" id="PS51257">
    <property type="entry name" value="PROKAR_LIPOPROTEIN"/>
    <property type="match status" value="1"/>
</dbReference>
<dbReference type="PANTHER" id="PTHR43394">
    <property type="entry name" value="ATP-DEPENDENT PERMEASE MDL1, MITOCHONDRIAL"/>
    <property type="match status" value="1"/>
</dbReference>
<dbReference type="PROSITE" id="PS50893">
    <property type="entry name" value="ABC_TRANSPORTER_2"/>
    <property type="match status" value="1"/>
</dbReference>
<dbReference type="Gene3D" id="3.40.50.300">
    <property type="entry name" value="P-loop containing nucleotide triphosphate hydrolases"/>
    <property type="match status" value="1"/>
</dbReference>
<dbReference type="RefSeq" id="WP_202750476.1">
    <property type="nucleotide sequence ID" value="NZ_JAESWC010000017.1"/>
</dbReference>
<evidence type="ECO:0000313" key="11">
    <source>
        <dbReference type="Proteomes" id="UP000632377"/>
    </source>
</evidence>
<dbReference type="GO" id="GO:0005524">
    <property type="term" value="F:ATP binding"/>
    <property type="evidence" value="ECO:0007669"/>
    <property type="project" value="UniProtKB-KW"/>
</dbReference>
<dbReference type="Pfam" id="PF00005">
    <property type="entry name" value="ABC_tran"/>
    <property type="match status" value="1"/>
</dbReference>
<feature type="domain" description="ABC transmembrane type-1" evidence="9">
    <location>
        <begin position="16"/>
        <end position="294"/>
    </location>
</feature>
<dbReference type="InterPro" id="IPR027417">
    <property type="entry name" value="P-loop_NTPase"/>
</dbReference>
<evidence type="ECO:0000256" key="6">
    <source>
        <dbReference type="ARBA" id="ARBA00023136"/>
    </source>
</evidence>
<evidence type="ECO:0000256" key="3">
    <source>
        <dbReference type="ARBA" id="ARBA00022741"/>
    </source>
</evidence>
<comment type="subcellular location">
    <subcellularLocation>
        <location evidence="1">Cell membrane</location>
        <topology evidence="1">Multi-pass membrane protein</topology>
    </subcellularLocation>
</comment>
<dbReference type="CDD" id="cd07346">
    <property type="entry name" value="ABC_6TM_exporters"/>
    <property type="match status" value="1"/>
</dbReference>
<dbReference type="EMBL" id="JAESWC010000017">
    <property type="protein sequence ID" value="MBL4937726.1"/>
    <property type="molecule type" value="Genomic_DNA"/>
</dbReference>
<keyword evidence="11" id="KW-1185">Reference proteome</keyword>